<dbReference type="PANTHER" id="PTHR25462">
    <property type="entry name" value="BONUS, ISOFORM C-RELATED"/>
    <property type="match status" value="1"/>
</dbReference>
<feature type="coiled-coil region" evidence="2">
    <location>
        <begin position="193"/>
        <end position="223"/>
    </location>
</feature>
<dbReference type="InterPro" id="IPR047153">
    <property type="entry name" value="TRIM45/56/19-like"/>
</dbReference>
<dbReference type="AlphaFoldDB" id="A0A6J8ANM6"/>
<accession>A0A6J8ANM6</accession>
<dbReference type="Pfam" id="PF00643">
    <property type="entry name" value="zf-B_box"/>
    <property type="match status" value="1"/>
</dbReference>
<organism evidence="4 5">
    <name type="scientific">Mytilus coruscus</name>
    <name type="common">Sea mussel</name>
    <dbReference type="NCBI Taxonomy" id="42192"/>
    <lineage>
        <taxon>Eukaryota</taxon>
        <taxon>Metazoa</taxon>
        <taxon>Spiralia</taxon>
        <taxon>Lophotrochozoa</taxon>
        <taxon>Mollusca</taxon>
        <taxon>Bivalvia</taxon>
        <taxon>Autobranchia</taxon>
        <taxon>Pteriomorphia</taxon>
        <taxon>Mytilida</taxon>
        <taxon>Mytiloidea</taxon>
        <taxon>Mytilidae</taxon>
        <taxon>Mytilinae</taxon>
        <taxon>Mytilus</taxon>
    </lineage>
</organism>
<feature type="domain" description="B box-type" evidence="3">
    <location>
        <begin position="12"/>
        <end position="59"/>
    </location>
</feature>
<keyword evidence="5" id="KW-1185">Reference proteome</keyword>
<dbReference type="SUPFAM" id="SSF57845">
    <property type="entry name" value="B-box zinc-binding domain"/>
    <property type="match status" value="1"/>
</dbReference>
<evidence type="ECO:0000256" key="2">
    <source>
        <dbReference type="SAM" id="Coils"/>
    </source>
</evidence>
<dbReference type="Gene3D" id="3.30.160.60">
    <property type="entry name" value="Classic Zinc Finger"/>
    <property type="match status" value="1"/>
</dbReference>
<feature type="domain" description="B box-type" evidence="3">
    <location>
        <begin position="76"/>
        <end position="117"/>
    </location>
</feature>
<sequence>MASFSNFIQKAQTISVCHFCEKSSIKWKCINCNLLLCQLCNRRIHSKIALSKEHYVTNLEDCGNRGAVETSRKVDLNKLPCTIHSDQKCVLFCKDCDRPVCSDCLIEGHQRHKYCKLDQIYDKKLKIIQDTKDRIESDIPHFKEKEEYLQKLLSEGTIQYTENKDKIAEFKDNIIKYADGLLSDLDKQWKPTEDLITKELLSVRQRKDELEEKKSQLDQTLRSPFASGIFVTSSSLVRPMPDKTVRHIELKGRKFLPGKLSNQPIQDYFGMVYDVPDFQLVKLNLV</sequence>
<protein>
    <submittedName>
        <fullName evidence="4">TRIM45</fullName>
    </submittedName>
</protein>
<dbReference type="OrthoDB" id="6111144at2759"/>
<dbReference type="PANTHER" id="PTHR25462:SF296">
    <property type="entry name" value="MEIOTIC P26, ISOFORM F"/>
    <property type="match status" value="1"/>
</dbReference>
<reference evidence="4 5" key="1">
    <citation type="submission" date="2020-06" db="EMBL/GenBank/DDBJ databases">
        <authorList>
            <person name="Li R."/>
            <person name="Bekaert M."/>
        </authorList>
    </citation>
    <scope>NUCLEOTIDE SEQUENCE [LARGE SCALE GENOMIC DNA]</scope>
    <source>
        <strain evidence="5">wild</strain>
    </source>
</reference>
<dbReference type="CDD" id="cd19757">
    <property type="entry name" value="Bbox1"/>
    <property type="match status" value="1"/>
</dbReference>
<dbReference type="GO" id="GO:0008270">
    <property type="term" value="F:zinc ion binding"/>
    <property type="evidence" value="ECO:0007669"/>
    <property type="project" value="UniProtKB-KW"/>
</dbReference>
<dbReference type="EMBL" id="CACVKT020001735">
    <property type="protein sequence ID" value="CAC5370770.1"/>
    <property type="molecule type" value="Genomic_DNA"/>
</dbReference>
<evidence type="ECO:0000313" key="5">
    <source>
        <dbReference type="Proteomes" id="UP000507470"/>
    </source>
</evidence>
<evidence type="ECO:0000256" key="1">
    <source>
        <dbReference type="PROSITE-ProRule" id="PRU00024"/>
    </source>
</evidence>
<evidence type="ECO:0000313" key="4">
    <source>
        <dbReference type="EMBL" id="CAC5370770.1"/>
    </source>
</evidence>
<keyword evidence="1" id="KW-0863">Zinc-finger</keyword>
<dbReference type="InterPro" id="IPR000315">
    <property type="entry name" value="Znf_B-box"/>
</dbReference>
<dbReference type="Proteomes" id="UP000507470">
    <property type="component" value="Unassembled WGS sequence"/>
</dbReference>
<keyword evidence="1" id="KW-0479">Metal-binding</keyword>
<name>A0A6J8ANM6_MYTCO</name>
<dbReference type="SMART" id="SM00336">
    <property type="entry name" value="BBOX"/>
    <property type="match status" value="2"/>
</dbReference>
<dbReference type="PROSITE" id="PS50119">
    <property type="entry name" value="ZF_BBOX"/>
    <property type="match status" value="2"/>
</dbReference>
<keyword evidence="2" id="KW-0175">Coiled coil</keyword>
<proteinExistence type="predicted"/>
<gene>
    <name evidence="4" type="ORF">MCOR_9469</name>
</gene>
<keyword evidence="1" id="KW-0862">Zinc</keyword>
<evidence type="ECO:0000259" key="3">
    <source>
        <dbReference type="PROSITE" id="PS50119"/>
    </source>
</evidence>